<keyword evidence="2" id="KW-1185">Reference proteome</keyword>
<dbReference type="InterPro" id="IPR021247">
    <property type="entry name" value="DUF2785"/>
</dbReference>
<evidence type="ECO:0000313" key="1">
    <source>
        <dbReference type="EMBL" id="QTM98862.1"/>
    </source>
</evidence>
<dbReference type="Pfam" id="PF10978">
    <property type="entry name" value="DUF2785"/>
    <property type="match status" value="1"/>
</dbReference>
<name>A0ABX7VX19_9BACI</name>
<accession>A0ABX7VX19</accession>
<proteinExistence type="predicted"/>
<dbReference type="Proteomes" id="UP000665043">
    <property type="component" value="Chromosome"/>
</dbReference>
<reference evidence="1 2" key="1">
    <citation type="submission" date="2019-12" db="EMBL/GenBank/DDBJ databases">
        <title>The whole genome sequencing of a strain isolated from a Mars analog, Dalangtan Playa.</title>
        <authorList>
            <person name="Huang T."/>
        </authorList>
    </citation>
    <scope>NUCLEOTIDE SEQUENCE [LARGE SCALE GENOMIC DNA]</scope>
    <source>
        <strain evidence="1 2">DP4-553-S</strain>
    </source>
</reference>
<protein>
    <submittedName>
        <fullName evidence="1">DUF2785 domain-containing protein</fullName>
    </submittedName>
</protein>
<dbReference type="EMBL" id="CP046956">
    <property type="protein sequence ID" value="QTM98862.1"/>
    <property type="molecule type" value="Genomic_DNA"/>
</dbReference>
<evidence type="ECO:0000313" key="2">
    <source>
        <dbReference type="Proteomes" id="UP000665043"/>
    </source>
</evidence>
<gene>
    <name evidence="1" type="ORF">ERJ70_05845</name>
</gene>
<organism evidence="1 2">
    <name type="scientific">Sediminibacillus dalangtanensis</name>
    <dbReference type="NCBI Taxonomy" id="2729421"/>
    <lineage>
        <taxon>Bacteria</taxon>
        <taxon>Bacillati</taxon>
        <taxon>Bacillota</taxon>
        <taxon>Bacilli</taxon>
        <taxon>Bacillales</taxon>
        <taxon>Bacillaceae</taxon>
        <taxon>Sediminibacillus</taxon>
    </lineage>
</organism>
<sequence length="279" mass="31849">MDTQQLTNRLKQLKKNKDACISGEELDLLTKEMLCHIGVTDPILRDELIYPVFSQLIMNGDYTKEQLAVLLVVCLDESHLFYKVGGTKDDSVFTRSFSSLIIAVLLHKNLQTGFLNAKQLLTVKQALLTYLKEEKDIRGLVEDKGWAHSIAHAADAIGELVQQPGIESCYQEIYQAVVRVMGFSSGFYGLEEDERMALPVTAMLERGFSEESVLQEITFVTEELEANFAVGSQQLFIHRANIKQFLRSLYFRLVYKRSHSNLQEDIRRAIIQISRPYYS</sequence>
<dbReference type="RefSeq" id="WP_209367858.1">
    <property type="nucleotide sequence ID" value="NZ_CP046956.1"/>
</dbReference>